<keyword evidence="3" id="KW-1185">Reference proteome</keyword>
<organism evidence="2 3">
    <name type="scientific">Aaosphaeria arxii CBS 175.79</name>
    <dbReference type="NCBI Taxonomy" id="1450172"/>
    <lineage>
        <taxon>Eukaryota</taxon>
        <taxon>Fungi</taxon>
        <taxon>Dikarya</taxon>
        <taxon>Ascomycota</taxon>
        <taxon>Pezizomycotina</taxon>
        <taxon>Dothideomycetes</taxon>
        <taxon>Pleosporomycetidae</taxon>
        <taxon>Pleosporales</taxon>
        <taxon>Pleosporales incertae sedis</taxon>
        <taxon>Aaosphaeria</taxon>
    </lineage>
</organism>
<gene>
    <name evidence="2" type="ORF">BU24DRAFT_151955</name>
</gene>
<evidence type="ECO:0000256" key="1">
    <source>
        <dbReference type="SAM" id="MobiDB-lite"/>
    </source>
</evidence>
<dbReference type="RefSeq" id="XP_033385855.1">
    <property type="nucleotide sequence ID" value="XM_033521274.1"/>
</dbReference>
<proteinExistence type="predicted"/>
<feature type="region of interest" description="Disordered" evidence="1">
    <location>
        <begin position="1"/>
        <end position="79"/>
    </location>
</feature>
<sequence>MNRRPQCEPHSHHPGLSQAHLNSLNPDGPQPSPQPSTSTSILIPLHHPSYLTSHHHRRQLRNTTRPQIGTTTTTTTVTD</sequence>
<evidence type="ECO:0000313" key="2">
    <source>
        <dbReference type="EMBL" id="KAF2017516.1"/>
    </source>
</evidence>
<dbReference type="Proteomes" id="UP000799778">
    <property type="component" value="Unassembled WGS sequence"/>
</dbReference>
<evidence type="ECO:0000313" key="3">
    <source>
        <dbReference type="Proteomes" id="UP000799778"/>
    </source>
</evidence>
<dbReference type="GeneID" id="54278671"/>
<feature type="compositionally biased region" description="Basic and acidic residues" evidence="1">
    <location>
        <begin position="1"/>
        <end position="11"/>
    </location>
</feature>
<protein>
    <submittedName>
        <fullName evidence="2">Uncharacterized protein</fullName>
    </submittedName>
</protein>
<dbReference type="AlphaFoldDB" id="A0A6A5XX32"/>
<reference evidence="2" key="1">
    <citation type="journal article" date="2020" name="Stud. Mycol.">
        <title>101 Dothideomycetes genomes: a test case for predicting lifestyles and emergence of pathogens.</title>
        <authorList>
            <person name="Haridas S."/>
            <person name="Albert R."/>
            <person name="Binder M."/>
            <person name="Bloem J."/>
            <person name="Labutti K."/>
            <person name="Salamov A."/>
            <person name="Andreopoulos B."/>
            <person name="Baker S."/>
            <person name="Barry K."/>
            <person name="Bills G."/>
            <person name="Bluhm B."/>
            <person name="Cannon C."/>
            <person name="Castanera R."/>
            <person name="Culley D."/>
            <person name="Daum C."/>
            <person name="Ezra D."/>
            <person name="Gonzalez J."/>
            <person name="Henrissat B."/>
            <person name="Kuo A."/>
            <person name="Liang C."/>
            <person name="Lipzen A."/>
            <person name="Lutzoni F."/>
            <person name="Magnuson J."/>
            <person name="Mondo S."/>
            <person name="Nolan M."/>
            <person name="Ohm R."/>
            <person name="Pangilinan J."/>
            <person name="Park H.-J."/>
            <person name="Ramirez L."/>
            <person name="Alfaro M."/>
            <person name="Sun H."/>
            <person name="Tritt A."/>
            <person name="Yoshinaga Y."/>
            <person name="Zwiers L.-H."/>
            <person name="Turgeon B."/>
            <person name="Goodwin S."/>
            <person name="Spatafora J."/>
            <person name="Crous P."/>
            <person name="Grigoriev I."/>
        </authorList>
    </citation>
    <scope>NUCLEOTIDE SEQUENCE</scope>
    <source>
        <strain evidence="2">CBS 175.79</strain>
    </source>
</reference>
<feature type="compositionally biased region" description="Low complexity" evidence="1">
    <location>
        <begin position="63"/>
        <end position="79"/>
    </location>
</feature>
<name>A0A6A5XX32_9PLEO</name>
<dbReference type="EMBL" id="ML978068">
    <property type="protein sequence ID" value="KAF2017516.1"/>
    <property type="molecule type" value="Genomic_DNA"/>
</dbReference>
<accession>A0A6A5XX32</accession>